<evidence type="ECO:0000313" key="2">
    <source>
        <dbReference type="EMBL" id="UNA05722.1"/>
    </source>
</evidence>
<protein>
    <submittedName>
        <fullName evidence="2">Uncharacterized protein</fullName>
    </submittedName>
</protein>
<organism evidence="2 3">
    <name type="scientific">Yersinia phage vB_YenM_42.18</name>
    <dbReference type="NCBI Taxonomy" id="2918926"/>
    <lineage>
        <taxon>Viruses</taxon>
        <taxon>Duplodnaviria</taxon>
        <taxon>Heunggongvirae</taxon>
        <taxon>Uroviricota</taxon>
        <taxon>Caudoviricetes</taxon>
        <taxon>Peduoviridae</taxon>
        <taxon>Firavirus</taxon>
        <taxon>Firavirus YenM4218</taxon>
    </lineage>
</organism>
<proteinExistence type="predicted"/>
<evidence type="ECO:0000256" key="1">
    <source>
        <dbReference type="SAM" id="MobiDB-lite"/>
    </source>
</evidence>
<reference evidence="2" key="1">
    <citation type="submission" date="2021-12" db="EMBL/GenBank/DDBJ databases">
        <title>Genomes of temperate Yersinia enterocolitica phages.</title>
        <authorList>
            <person name="Hammerl J.A."/>
            <person name="Hertwig S."/>
        </authorList>
    </citation>
    <scope>NUCLEOTIDE SEQUENCE</scope>
</reference>
<feature type="region of interest" description="Disordered" evidence="1">
    <location>
        <begin position="91"/>
        <end position="115"/>
    </location>
</feature>
<dbReference type="EMBL" id="OM046624">
    <property type="protein sequence ID" value="UNA05722.1"/>
    <property type="molecule type" value="Genomic_DNA"/>
</dbReference>
<keyword evidence="3" id="KW-1185">Reference proteome</keyword>
<sequence>MKQLIRYTASNPRNNSFTNRELFTMLHFKRNGGSISGRIIQAAQYGAVEFFQHRKACFSLINTKIWQGIYKTRITLCLLPCRFSLSAKLPSDTATTKHSDNGTKQPTETTCRKNRSAKNKRYSINESINTAIDCFGHNFKPVATPDTKANFMLSWLFVHQDYSSSSVFFSSGGAGLCKIWKSFVSKSRCTSVCTSSSVLLIEAPFSGGLVMPDALARTTKA</sequence>
<gene>
    <name evidence="2" type="ORF">vBYenM4218_008</name>
</gene>
<accession>A0AAE9JYC6</accession>
<evidence type="ECO:0000313" key="3">
    <source>
        <dbReference type="Proteomes" id="UP000829107"/>
    </source>
</evidence>
<dbReference type="Proteomes" id="UP000829107">
    <property type="component" value="Segment"/>
</dbReference>
<name>A0AAE9JYC6_9CAUD</name>